<dbReference type="EMBL" id="JACJTB010000017">
    <property type="protein sequence ID" value="MBD2595605.1"/>
    <property type="molecule type" value="Genomic_DNA"/>
</dbReference>
<comment type="caution">
    <text evidence="4">The sequence shown here is derived from an EMBL/GenBank/DDBJ whole genome shotgun (WGS) entry which is preliminary data.</text>
</comment>
<dbReference type="Pfam" id="PF13499">
    <property type="entry name" value="EF-hand_7"/>
    <property type="match status" value="1"/>
</dbReference>
<evidence type="ECO:0000256" key="2">
    <source>
        <dbReference type="ARBA" id="ARBA00022737"/>
    </source>
</evidence>
<evidence type="ECO:0000313" key="4">
    <source>
        <dbReference type="EMBL" id="MBD2595605.1"/>
    </source>
</evidence>
<feature type="domain" description="EF-hand" evidence="3">
    <location>
        <begin position="56"/>
        <end position="91"/>
    </location>
</feature>
<dbReference type="PROSITE" id="PS50222">
    <property type="entry name" value="EF_HAND_2"/>
    <property type="match status" value="2"/>
</dbReference>
<dbReference type="Proteomes" id="UP000603457">
    <property type="component" value="Unassembled WGS sequence"/>
</dbReference>
<dbReference type="Pfam" id="PF13202">
    <property type="entry name" value="EF-hand_5"/>
    <property type="match status" value="2"/>
</dbReference>
<reference evidence="4 5" key="1">
    <citation type="journal article" date="2020" name="ISME J.">
        <title>Comparative genomics reveals insights into cyanobacterial evolution and habitat adaptation.</title>
        <authorList>
            <person name="Chen M.Y."/>
            <person name="Teng W.K."/>
            <person name="Zhao L."/>
            <person name="Hu C.X."/>
            <person name="Zhou Y.K."/>
            <person name="Han B.P."/>
            <person name="Song L.R."/>
            <person name="Shu W.S."/>
        </authorList>
    </citation>
    <scope>NUCLEOTIDE SEQUENCE [LARGE SCALE GENOMIC DNA]</scope>
    <source>
        <strain evidence="4 5">FACHB-130</strain>
    </source>
</reference>
<keyword evidence="1" id="KW-0479">Metal-binding</keyword>
<gene>
    <name evidence="4" type="ORF">H6G74_14880</name>
</gene>
<organism evidence="4 5">
    <name type="scientific">Nostoc spongiaeforme FACHB-130</name>
    <dbReference type="NCBI Taxonomy" id="1357510"/>
    <lineage>
        <taxon>Bacteria</taxon>
        <taxon>Bacillati</taxon>
        <taxon>Cyanobacteriota</taxon>
        <taxon>Cyanophyceae</taxon>
        <taxon>Nostocales</taxon>
        <taxon>Nostocaceae</taxon>
        <taxon>Nostoc</taxon>
    </lineage>
</organism>
<feature type="domain" description="EF-hand" evidence="3">
    <location>
        <begin position="128"/>
        <end position="163"/>
    </location>
</feature>
<dbReference type="InterPro" id="IPR002048">
    <property type="entry name" value="EF_hand_dom"/>
</dbReference>
<dbReference type="InterPro" id="IPR018247">
    <property type="entry name" value="EF_Hand_1_Ca_BS"/>
</dbReference>
<evidence type="ECO:0000313" key="5">
    <source>
        <dbReference type="Proteomes" id="UP000603457"/>
    </source>
</evidence>
<dbReference type="Gene3D" id="1.10.238.10">
    <property type="entry name" value="EF-hand"/>
    <property type="match status" value="1"/>
</dbReference>
<evidence type="ECO:0000259" key="3">
    <source>
        <dbReference type="PROSITE" id="PS50222"/>
    </source>
</evidence>
<dbReference type="InterPro" id="IPR011992">
    <property type="entry name" value="EF-hand-dom_pair"/>
</dbReference>
<dbReference type="PROSITE" id="PS00018">
    <property type="entry name" value="EF_HAND_1"/>
    <property type="match status" value="2"/>
</dbReference>
<dbReference type="SMART" id="SM00054">
    <property type="entry name" value="EFh"/>
    <property type="match status" value="4"/>
</dbReference>
<keyword evidence="5" id="KW-1185">Reference proteome</keyword>
<dbReference type="PANTHER" id="PTHR45942">
    <property type="entry name" value="PROTEIN PHOSPATASE 3 REGULATORY SUBUNIT B ALPHA ISOFORM TYPE 1"/>
    <property type="match status" value="1"/>
</dbReference>
<sequence>MLSEYHRKKLLHHFQCLDANNSGFIGKEDAEIFAERFTKILSAELGSEIHKDLLLKWLDIWEKFWSKADLDGDGKVSAEEFCQGIEQAVSNPDYNDPVIETLFDIVDLDSDGHISQPEHRLFFSVFDLDAEKSAFVFSKLDIDQDGILSKEEFVCAKRQFLTEKEPGAVGNWFWGSVE</sequence>
<protein>
    <submittedName>
        <fullName evidence="4">EF-hand domain-containing protein</fullName>
    </submittedName>
</protein>
<accession>A0ABR8FVY8</accession>
<dbReference type="SUPFAM" id="SSF47473">
    <property type="entry name" value="EF-hand"/>
    <property type="match status" value="1"/>
</dbReference>
<proteinExistence type="predicted"/>
<evidence type="ECO:0000256" key="1">
    <source>
        <dbReference type="ARBA" id="ARBA00022723"/>
    </source>
</evidence>
<keyword evidence="2" id="KW-0677">Repeat</keyword>
<name>A0ABR8FVY8_9NOSO</name>
<dbReference type="RefSeq" id="WP_190968397.1">
    <property type="nucleotide sequence ID" value="NZ_JACJTB010000017.1"/>
</dbReference>